<proteinExistence type="predicted"/>
<evidence type="ECO:0000313" key="5">
    <source>
        <dbReference type="EMBL" id="PQJ15181.1"/>
    </source>
</evidence>
<dbReference type="Gene3D" id="1.10.10.60">
    <property type="entry name" value="Homeodomain-like"/>
    <property type="match status" value="2"/>
</dbReference>
<keyword evidence="6" id="KW-1185">Reference proteome</keyword>
<protein>
    <submittedName>
        <fullName evidence="5">AraC family transcriptional regulator</fullName>
    </submittedName>
</protein>
<dbReference type="GO" id="GO:0003700">
    <property type="term" value="F:DNA-binding transcription factor activity"/>
    <property type="evidence" value="ECO:0007669"/>
    <property type="project" value="InterPro"/>
</dbReference>
<keyword evidence="1" id="KW-0805">Transcription regulation</keyword>
<accession>A0A2S7T6H0</accession>
<sequence length="285" mass="33674">MKAQLETITNQLDRSFSMMFNPRLSDLFFWHSHPEYELVYIKAKEGTRHVGDHISNYTHFDLALIGSNIPHLNFDYGLRTDYQKVVVHLKKEFVEQHLVNTPEMQKIQELFTHSKQGVVFSSQEAADIGEQLFSLEGLPPFEQYLQLIQSLQALALVEEKEFLHATPYLNRARNKEQERMRLIHAFIDQNYQRKIDLQELAELCFMTKEAFCRYFKKSSQYTFVEFLNRYRVSQSKRYLMSGASVSEACFKSGFQSLSYFNRIFKKVTTENPSHFRNRYQSNSNP</sequence>
<feature type="domain" description="HTH araC/xylS-type" evidence="4">
    <location>
        <begin position="181"/>
        <end position="278"/>
    </location>
</feature>
<dbReference type="GO" id="GO:0043565">
    <property type="term" value="F:sequence-specific DNA binding"/>
    <property type="evidence" value="ECO:0007669"/>
    <property type="project" value="InterPro"/>
</dbReference>
<dbReference type="EMBL" id="MQVX01000001">
    <property type="protein sequence ID" value="PQJ15181.1"/>
    <property type="molecule type" value="Genomic_DNA"/>
</dbReference>
<dbReference type="InterPro" id="IPR009057">
    <property type="entry name" value="Homeodomain-like_sf"/>
</dbReference>
<gene>
    <name evidence="5" type="ORF">BST99_05050</name>
</gene>
<reference evidence="6" key="1">
    <citation type="submission" date="2016-11" db="EMBL/GenBank/DDBJ databases">
        <title>Trade-off between light-utilization and light-protection in marine flavobacteria.</title>
        <authorList>
            <person name="Kumagai Y."/>
            <person name="Yoshizawa S."/>
            <person name="Kogure K."/>
        </authorList>
    </citation>
    <scope>NUCLEOTIDE SEQUENCE [LARGE SCALE GENOMIC DNA]</scope>
    <source>
        <strain evidence="6">SG-18</strain>
    </source>
</reference>
<dbReference type="InterPro" id="IPR018060">
    <property type="entry name" value="HTH_AraC"/>
</dbReference>
<evidence type="ECO:0000256" key="2">
    <source>
        <dbReference type="ARBA" id="ARBA00023125"/>
    </source>
</evidence>
<dbReference type="PANTHER" id="PTHR43280">
    <property type="entry name" value="ARAC-FAMILY TRANSCRIPTIONAL REGULATOR"/>
    <property type="match status" value="1"/>
</dbReference>
<evidence type="ECO:0000259" key="4">
    <source>
        <dbReference type="PROSITE" id="PS01124"/>
    </source>
</evidence>
<dbReference type="AlphaFoldDB" id="A0A2S7T6H0"/>
<dbReference type="PANTHER" id="PTHR43280:SF27">
    <property type="entry name" value="TRANSCRIPTIONAL REGULATOR MTLR"/>
    <property type="match status" value="1"/>
</dbReference>
<evidence type="ECO:0000256" key="3">
    <source>
        <dbReference type="ARBA" id="ARBA00023163"/>
    </source>
</evidence>
<dbReference type="Pfam" id="PF12833">
    <property type="entry name" value="HTH_18"/>
    <property type="match status" value="1"/>
</dbReference>
<keyword evidence="2" id="KW-0238">DNA-binding</keyword>
<dbReference type="OrthoDB" id="1410704at2"/>
<evidence type="ECO:0000256" key="1">
    <source>
        <dbReference type="ARBA" id="ARBA00023015"/>
    </source>
</evidence>
<comment type="caution">
    <text evidence="5">The sequence shown here is derived from an EMBL/GenBank/DDBJ whole genome shotgun (WGS) entry which is preliminary data.</text>
</comment>
<dbReference type="SUPFAM" id="SSF46689">
    <property type="entry name" value="Homeodomain-like"/>
    <property type="match status" value="2"/>
</dbReference>
<dbReference type="PROSITE" id="PS01124">
    <property type="entry name" value="HTH_ARAC_FAMILY_2"/>
    <property type="match status" value="1"/>
</dbReference>
<keyword evidence="3" id="KW-0804">Transcription</keyword>
<dbReference type="Proteomes" id="UP000239366">
    <property type="component" value="Unassembled WGS sequence"/>
</dbReference>
<name>A0A2S7T6H0_9FLAO</name>
<organism evidence="5 6">
    <name type="scientific">Aureicoccus marinus</name>
    <dbReference type="NCBI Taxonomy" id="754435"/>
    <lineage>
        <taxon>Bacteria</taxon>
        <taxon>Pseudomonadati</taxon>
        <taxon>Bacteroidota</taxon>
        <taxon>Flavobacteriia</taxon>
        <taxon>Flavobacteriales</taxon>
        <taxon>Flavobacteriaceae</taxon>
        <taxon>Aureicoccus</taxon>
    </lineage>
</organism>
<dbReference type="RefSeq" id="WP_105000833.1">
    <property type="nucleotide sequence ID" value="NZ_MQVX01000001.1"/>
</dbReference>
<evidence type="ECO:0000313" key="6">
    <source>
        <dbReference type="Proteomes" id="UP000239366"/>
    </source>
</evidence>
<dbReference type="SMART" id="SM00342">
    <property type="entry name" value="HTH_ARAC"/>
    <property type="match status" value="1"/>
</dbReference>